<accession>A0ABQ6HII5</accession>
<dbReference type="Pfam" id="PF24697">
    <property type="entry name" value="DUF7661"/>
    <property type="match status" value="1"/>
</dbReference>
<keyword evidence="3" id="KW-1185">Reference proteome</keyword>
<protein>
    <recommendedName>
        <fullName evidence="1">DUF7661 domain-containing protein</fullName>
    </recommendedName>
</protein>
<dbReference type="InterPro" id="IPR056078">
    <property type="entry name" value="DUF7661"/>
</dbReference>
<gene>
    <name evidence="2" type="ORF">tloyanaT_28500</name>
</gene>
<organism evidence="2 3">
    <name type="scientific">Thalassotalea loyana</name>
    <dbReference type="NCBI Taxonomy" id="280483"/>
    <lineage>
        <taxon>Bacteria</taxon>
        <taxon>Pseudomonadati</taxon>
        <taxon>Pseudomonadota</taxon>
        <taxon>Gammaproteobacteria</taxon>
        <taxon>Alteromonadales</taxon>
        <taxon>Colwelliaceae</taxon>
        <taxon>Thalassotalea</taxon>
    </lineage>
</organism>
<evidence type="ECO:0000259" key="1">
    <source>
        <dbReference type="Pfam" id="PF24697"/>
    </source>
</evidence>
<dbReference type="Proteomes" id="UP001157134">
    <property type="component" value="Unassembled WGS sequence"/>
</dbReference>
<reference evidence="2 3" key="1">
    <citation type="submission" date="2023-03" db="EMBL/GenBank/DDBJ databases">
        <title>Thalassotalea loyana LMG 22536T draft genome sequence.</title>
        <authorList>
            <person name="Sawabe T."/>
        </authorList>
    </citation>
    <scope>NUCLEOTIDE SEQUENCE [LARGE SCALE GENOMIC DNA]</scope>
    <source>
        <strain evidence="2 3">LMG 22536</strain>
    </source>
</reference>
<name>A0ABQ6HII5_9GAMM</name>
<evidence type="ECO:0000313" key="2">
    <source>
        <dbReference type="EMBL" id="GLX86597.1"/>
    </source>
</evidence>
<dbReference type="EMBL" id="BSSV01000006">
    <property type="protein sequence ID" value="GLX86597.1"/>
    <property type="molecule type" value="Genomic_DNA"/>
</dbReference>
<comment type="caution">
    <text evidence="2">The sequence shown here is derived from an EMBL/GenBank/DDBJ whole genome shotgun (WGS) entry which is preliminary data.</text>
</comment>
<proteinExistence type="predicted"/>
<feature type="domain" description="DUF7661" evidence="1">
    <location>
        <begin position="3"/>
        <end position="71"/>
    </location>
</feature>
<sequence>MIVKFDVFGTYMSVIRRENEWHLFVESDTSIRRRVYDIMIPSDLAEHELKTFLDDMYHECATEQHQQVRKLS</sequence>
<dbReference type="RefSeq" id="WP_284299773.1">
    <property type="nucleotide sequence ID" value="NZ_BSSV01000006.1"/>
</dbReference>
<evidence type="ECO:0000313" key="3">
    <source>
        <dbReference type="Proteomes" id="UP001157134"/>
    </source>
</evidence>